<organism evidence="1">
    <name type="scientific">Schlesneria paludicola</name>
    <dbReference type="NCBI Taxonomy" id="360056"/>
    <lineage>
        <taxon>Bacteria</taxon>
        <taxon>Pseudomonadati</taxon>
        <taxon>Planctomycetota</taxon>
        <taxon>Planctomycetia</taxon>
        <taxon>Planctomycetales</taxon>
        <taxon>Planctomycetaceae</taxon>
        <taxon>Schlesneria</taxon>
    </lineage>
</organism>
<proteinExistence type="predicted"/>
<name>A0A7C2P0G1_9PLAN</name>
<dbReference type="AlphaFoldDB" id="A0A7C2P0G1"/>
<protein>
    <submittedName>
        <fullName evidence="1">HEAT repeat domain-containing protein</fullName>
    </submittedName>
</protein>
<evidence type="ECO:0000313" key="1">
    <source>
        <dbReference type="EMBL" id="HEN15574.1"/>
    </source>
</evidence>
<dbReference type="Gene3D" id="1.25.10.10">
    <property type="entry name" value="Leucine-rich Repeat Variant"/>
    <property type="match status" value="1"/>
</dbReference>
<reference evidence="1" key="1">
    <citation type="journal article" date="2020" name="mSystems">
        <title>Genome- and Community-Level Interaction Insights into Carbon Utilization and Element Cycling Functions of Hydrothermarchaeota in Hydrothermal Sediment.</title>
        <authorList>
            <person name="Zhou Z."/>
            <person name="Liu Y."/>
            <person name="Xu W."/>
            <person name="Pan J."/>
            <person name="Luo Z.H."/>
            <person name="Li M."/>
        </authorList>
    </citation>
    <scope>NUCLEOTIDE SEQUENCE [LARGE SCALE GENOMIC DNA]</scope>
    <source>
        <strain evidence="1">SpSt-339</strain>
    </source>
</reference>
<dbReference type="EMBL" id="DSOK01000255">
    <property type="protein sequence ID" value="HEN15574.1"/>
    <property type="molecule type" value="Genomic_DNA"/>
</dbReference>
<sequence>MFQFVCGCVVVLGLSSGLWAVDLPYGSDTLPYLATRATLVATAAAVRPLPVKEPLPSGARINAYGVQLQREPVLKGTVPDAREVTVVVPLALDFGNAEETRLQKGQTLFLAEYTDNDGLATIGAPGTQPAYLLVSGRYGVVDLQKSDFKQQRVAEYVRNLSGQAEARLDAARTQWCLSTLTEGDDFLKRSAVFELDRFSQEPQAIQILARALESTNTSVAIKRDAINVLRTSEQESAVAPLKSLAENGQQPLVLRKHAVDSLGAVPGGLTILQEWSRGNDRVLAPAAVRSFQKWEKVKAAPPN</sequence>
<accession>A0A7C2P0G1</accession>
<dbReference type="InterPro" id="IPR011989">
    <property type="entry name" value="ARM-like"/>
</dbReference>
<gene>
    <name evidence="1" type="ORF">ENQ76_08915</name>
</gene>
<comment type="caution">
    <text evidence="1">The sequence shown here is derived from an EMBL/GenBank/DDBJ whole genome shotgun (WGS) entry which is preliminary data.</text>
</comment>